<dbReference type="PANTHER" id="PTHR16631">
    <property type="entry name" value="GLUCAN 1,3-BETA-GLUCOSIDASE"/>
    <property type="match status" value="1"/>
</dbReference>
<dbReference type="Proteomes" id="UP000283383">
    <property type="component" value="Unassembled WGS sequence"/>
</dbReference>
<evidence type="ECO:0000256" key="4">
    <source>
        <dbReference type="ARBA" id="ARBA00008773"/>
    </source>
</evidence>
<comment type="subcellular location">
    <subcellularLocation>
        <location evidence="3">Cell membrane</location>
        <topology evidence="3">Lipid-anchor</topology>
        <topology evidence="3">GPI-anchor</topology>
    </subcellularLocation>
    <subcellularLocation>
        <location evidence="2">Secreted</location>
        <location evidence="2">Cell wall</location>
    </subcellularLocation>
</comment>
<evidence type="ECO:0000256" key="12">
    <source>
        <dbReference type="ARBA" id="ARBA00022801"/>
    </source>
</evidence>
<evidence type="ECO:0000256" key="21">
    <source>
        <dbReference type="ARBA" id="ARBA00032906"/>
    </source>
</evidence>
<dbReference type="GO" id="GO:0009986">
    <property type="term" value="C:cell surface"/>
    <property type="evidence" value="ECO:0007669"/>
    <property type="project" value="TreeGrafter"/>
</dbReference>
<dbReference type="GO" id="GO:0042973">
    <property type="term" value="F:glucan endo-1,3-beta-D-glucosidase activity"/>
    <property type="evidence" value="ECO:0007669"/>
    <property type="project" value="UniProtKB-EC"/>
</dbReference>
<keyword evidence="10" id="KW-0336">GPI-anchor</keyword>
<dbReference type="STRING" id="62708.A0A420IJJ3"/>
<dbReference type="GO" id="GO:0009277">
    <property type="term" value="C:fungal-type cell wall"/>
    <property type="evidence" value="ECO:0007669"/>
    <property type="project" value="TreeGrafter"/>
</dbReference>
<evidence type="ECO:0000256" key="15">
    <source>
        <dbReference type="ARBA" id="ARBA00023277"/>
    </source>
</evidence>
<evidence type="ECO:0000256" key="10">
    <source>
        <dbReference type="ARBA" id="ARBA00022622"/>
    </source>
</evidence>
<keyword evidence="14" id="KW-0325">Glycoprotein</keyword>
<dbReference type="InterPro" id="IPR000490">
    <property type="entry name" value="Glyco_hydro_17"/>
</dbReference>
<evidence type="ECO:0000256" key="7">
    <source>
        <dbReference type="ARBA" id="ARBA00022475"/>
    </source>
</evidence>
<keyword evidence="15" id="KW-0119">Carbohydrate metabolism</keyword>
<keyword evidence="8" id="KW-0134">Cell wall</keyword>
<evidence type="ECO:0000256" key="5">
    <source>
        <dbReference type="ARBA" id="ARBA00012780"/>
    </source>
</evidence>
<comment type="function">
    <text evidence="19">Glucanases play a role in cell expansion during growth, in cell-cell fusion during mating, and in spore release during sporulation. This enzyme may be involved in beta-glucan degradation and also function biosynthetically as a transglycosylase.</text>
</comment>
<dbReference type="FunFam" id="3.20.20.80:FF:000233">
    <property type="entry name" value="Probable glucan endo-1,3-beta-glucosidase eglC"/>
    <property type="match status" value="1"/>
</dbReference>
<feature type="compositionally biased region" description="Low complexity" evidence="23">
    <location>
        <begin position="375"/>
        <end position="390"/>
    </location>
</feature>
<feature type="region of interest" description="Disordered" evidence="23">
    <location>
        <begin position="349"/>
        <end position="390"/>
    </location>
</feature>
<dbReference type="GO" id="GO:0000272">
    <property type="term" value="P:polysaccharide catabolic process"/>
    <property type="evidence" value="ECO:0007669"/>
    <property type="project" value="UniProtKB-KW"/>
</dbReference>
<evidence type="ECO:0000256" key="8">
    <source>
        <dbReference type="ARBA" id="ARBA00022512"/>
    </source>
</evidence>
<proteinExistence type="inferred from homology"/>
<dbReference type="GO" id="GO:0071555">
    <property type="term" value="P:cell wall organization"/>
    <property type="evidence" value="ECO:0007669"/>
    <property type="project" value="UniProtKB-KW"/>
</dbReference>
<organism evidence="25 26">
    <name type="scientific">Golovinomyces cichoracearum</name>
    <dbReference type="NCBI Taxonomy" id="62708"/>
    <lineage>
        <taxon>Eukaryota</taxon>
        <taxon>Fungi</taxon>
        <taxon>Dikarya</taxon>
        <taxon>Ascomycota</taxon>
        <taxon>Pezizomycotina</taxon>
        <taxon>Leotiomycetes</taxon>
        <taxon>Erysiphales</taxon>
        <taxon>Erysiphaceae</taxon>
        <taxon>Golovinomyces</taxon>
    </lineage>
</organism>
<dbReference type="EMBL" id="MCBQ01008857">
    <property type="protein sequence ID" value="RKF74691.1"/>
    <property type="molecule type" value="Genomic_DNA"/>
</dbReference>
<evidence type="ECO:0000256" key="9">
    <source>
        <dbReference type="ARBA" id="ARBA00022525"/>
    </source>
</evidence>
<evidence type="ECO:0000256" key="11">
    <source>
        <dbReference type="ARBA" id="ARBA00022729"/>
    </source>
</evidence>
<dbReference type="PANTHER" id="PTHR16631:SF13">
    <property type="entry name" value="GLUCAN ENDO-1,3-BETA-GLUCOSIDASE EGLC-RELATED"/>
    <property type="match status" value="1"/>
</dbReference>
<keyword evidence="7" id="KW-1003">Cell membrane</keyword>
<dbReference type="Pfam" id="PF00332">
    <property type="entry name" value="Glyco_hydro_17"/>
    <property type="match status" value="1"/>
</dbReference>
<feature type="compositionally biased region" description="Polar residues" evidence="23">
    <location>
        <begin position="357"/>
        <end position="374"/>
    </location>
</feature>
<dbReference type="InterPro" id="IPR050732">
    <property type="entry name" value="Beta-glucan_modifiers"/>
</dbReference>
<evidence type="ECO:0000256" key="3">
    <source>
        <dbReference type="ARBA" id="ARBA00004609"/>
    </source>
</evidence>
<evidence type="ECO:0000256" key="18">
    <source>
        <dbReference type="ARBA" id="ARBA00023326"/>
    </source>
</evidence>
<evidence type="ECO:0000256" key="20">
    <source>
        <dbReference type="ARBA" id="ARBA00032134"/>
    </source>
</evidence>
<keyword evidence="11 24" id="KW-0732">Signal</keyword>
<evidence type="ECO:0000256" key="24">
    <source>
        <dbReference type="SAM" id="SignalP"/>
    </source>
</evidence>
<dbReference type="AlphaFoldDB" id="A0A420IJJ3"/>
<dbReference type="GO" id="GO:0005576">
    <property type="term" value="C:extracellular region"/>
    <property type="evidence" value="ECO:0007669"/>
    <property type="project" value="TreeGrafter"/>
</dbReference>
<keyword evidence="26" id="KW-1185">Reference proteome</keyword>
<evidence type="ECO:0000256" key="2">
    <source>
        <dbReference type="ARBA" id="ARBA00004191"/>
    </source>
</evidence>
<feature type="signal peptide" evidence="24">
    <location>
        <begin position="1"/>
        <end position="18"/>
    </location>
</feature>
<keyword evidence="16" id="KW-0449">Lipoprotein</keyword>
<keyword evidence="9" id="KW-0964">Secreted</keyword>
<sequence length="418" mass="43119">MYLPSLLTFVAYWSTANAVYKGFNYGATKSDGYAIRVQSDFQSLFHTAKNLVGTSGFSSARLYTTVQAGTASDPTSAIPAAIAENTSLLLGFWASAGQDVMNNEIKALKTAIAQYGTSFTNLVVGMSVGSEDLYRISPIGVAAKSGYGAEPSTIAEYIKQVRSAVSGTPLVSTPIGHVDTWTAWVNGSNKPVIDASDWIGMDAYPYFQDTQANGIENGASLFNQALTNTKNAVGGKPVWITETGWPVSGSKSGSAETGNANAKTYWDQVGCPMFGAVNTWWFTLEDTDITTPNPSFGIVSGTTPRFDLSCSRSGSGSISTVGNTSDLKPAGAVISSGSALTPTVGNGIRNISGSGSAPNGLSGTNSSTRPSGTLPSGTKPISSTISSSTFPSPTQNSALVLSSSAVGAVVALFAAMVL</sequence>
<dbReference type="GO" id="GO:0098552">
    <property type="term" value="C:side of membrane"/>
    <property type="evidence" value="ECO:0007669"/>
    <property type="project" value="UniProtKB-KW"/>
</dbReference>
<feature type="chain" id="PRO_5019322300" description="Probable glucan endo-1,3-beta-glucosidase eglC" evidence="24">
    <location>
        <begin position="19"/>
        <end position="418"/>
    </location>
</feature>
<protein>
    <recommendedName>
        <fullName evidence="6">Probable glucan endo-1,3-beta-glucosidase eglC</fullName>
        <ecNumber evidence="5">3.2.1.39</ecNumber>
    </recommendedName>
    <alternativeName>
        <fullName evidence="20">Endo-1,3-beta-glucanase eglC</fullName>
    </alternativeName>
    <alternativeName>
        <fullName evidence="21">Laminarinase eglC</fullName>
    </alternativeName>
</protein>
<evidence type="ECO:0000256" key="1">
    <source>
        <dbReference type="ARBA" id="ARBA00000382"/>
    </source>
</evidence>
<evidence type="ECO:0000256" key="17">
    <source>
        <dbReference type="ARBA" id="ARBA00023316"/>
    </source>
</evidence>
<evidence type="ECO:0000256" key="13">
    <source>
        <dbReference type="ARBA" id="ARBA00023136"/>
    </source>
</evidence>
<evidence type="ECO:0000256" key="16">
    <source>
        <dbReference type="ARBA" id="ARBA00023288"/>
    </source>
</evidence>
<keyword evidence="13" id="KW-0472">Membrane</keyword>
<reference evidence="25 26" key="1">
    <citation type="journal article" date="2018" name="BMC Genomics">
        <title>Comparative genome analyses reveal sequence features reflecting distinct modes of host-adaptation between dicot and monocot powdery mildew.</title>
        <authorList>
            <person name="Wu Y."/>
            <person name="Ma X."/>
            <person name="Pan Z."/>
            <person name="Kale S.D."/>
            <person name="Song Y."/>
            <person name="King H."/>
            <person name="Zhang Q."/>
            <person name="Presley C."/>
            <person name="Deng X."/>
            <person name="Wei C.I."/>
            <person name="Xiao S."/>
        </authorList>
    </citation>
    <scope>NUCLEOTIDE SEQUENCE [LARGE SCALE GENOMIC DNA]</scope>
    <source>
        <strain evidence="25">UMSG3</strain>
    </source>
</reference>
<dbReference type="EC" id="3.2.1.39" evidence="5"/>
<accession>A0A420IJJ3</accession>
<comment type="caution">
    <text evidence="25">The sequence shown here is derived from an EMBL/GenBank/DDBJ whole genome shotgun (WGS) entry which is preliminary data.</text>
</comment>
<keyword evidence="17" id="KW-0961">Cell wall biogenesis/degradation</keyword>
<comment type="similarity">
    <text evidence="4 22">Belongs to the glycosyl hydrolase 17 family.</text>
</comment>
<keyword evidence="18" id="KW-0624">Polysaccharide degradation</keyword>
<gene>
    <name evidence="25" type="ORF">GcM3_088024</name>
</gene>
<evidence type="ECO:0000256" key="6">
    <source>
        <dbReference type="ARBA" id="ARBA00019762"/>
    </source>
</evidence>
<dbReference type="InterPro" id="IPR017853">
    <property type="entry name" value="GH"/>
</dbReference>
<evidence type="ECO:0000256" key="23">
    <source>
        <dbReference type="SAM" id="MobiDB-lite"/>
    </source>
</evidence>
<evidence type="ECO:0000256" key="19">
    <source>
        <dbReference type="ARBA" id="ARBA00025152"/>
    </source>
</evidence>
<name>A0A420IJJ3_9PEZI</name>
<dbReference type="SUPFAM" id="SSF51445">
    <property type="entry name" value="(Trans)glycosidases"/>
    <property type="match status" value="1"/>
</dbReference>
<evidence type="ECO:0000313" key="26">
    <source>
        <dbReference type="Proteomes" id="UP000283383"/>
    </source>
</evidence>
<comment type="catalytic activity">
    <reaction evidence="1">
        <text>Hydrolysis of (1-&gt;3)-beta-D-glucosidic linkages in (1-&gt;3)-beta-D-glucans.</text>
        <dbReference type="EC" id="3.2.1.39"/>
    </reaction>
</comment>
<dbReference type="GO" id="GO:0005886">
    <property type="term" value="C:plasma membrane"/>
    <property type="evidence" value="ECO:0007669"/>
    <property type="project" value="UniProtKB-SubCell"/>
</dbReference>
<evidence type="ECO:0000256" key="14">
    <source>
        <dbReference type="ARBA" id="ARBA00023180"/>
    </source>
</evidence>
<dbReference type="Gene3D" id="3.20.20.80">
    <property type="entry name" value="Glycosidases"/>
    <property type="match status" value="1"/>
</dbReference>
<evidence type="ECO:0000256" key="22">
    <source>
        <dbReference type="RuleBase" id="RU004335"/>
    </source>
</evidence>
<keyword evidence="12" id="KW-0378">Hydrolase</keyword>
<evidence type="ECO:0000313" key="25">
    <source>
        <dbReference type="EMBL" id="RKF74691.1"/>
    </source>
</evidence>